<dbReference type="AlphaFoldDB" id="A0AAN8BVN3"/>
<dbReference type="PANTHER" id="PTHR12585">
    <property type="entry name" value="SCC1 / RAD21 FAMILY MEMBER"/>
    <property type="match status" value="1"/>
</dbReference>
<dbReference type="GO" id="GO:0030893">
    <property type="term" value="C:meiotic cohesin complex"/>
    <property type="evidence" value="ECO:0007669"/>
    <property type="project" value="TreeGrafter"/>
</dbReference>
<organism evidence="7 8">
    <name type="scientific">Champsocephalus esox</name>
    <name type="common">pike icefish</name>
    <dbReference type="NCBI Taxonomy" id="159716"/>
    <lineage>
        <taxon>Eukaryota</taxon>
        <taxon>Metazoa</taxon>
        <taxon>Chordata</taxon>
        <taxon>Craniata</taxon>
        <taxon>Vertebrata</taxon>
        <taxon>Euteleostomi</taxon>
        <taxon>Actinopterygii</taxon>
        <taxon>Neopterygii</taxon>
        <taxon>Teleostei</taxon>
        <taxon>Neoteleostei</taxon>
        <taxon>Acanthomorphata</taxon>
        <taxon>Eupercaria</taxon>
        <taxon>Perciformes</taxon>
        <taxon>Notothenioidei</taxon>
        <taxon>Channichthyidae</taxon>
        <taxon>Champsocephalus</taxon>
    </lineage>
</organism>
<dbReference type="Pfam" id="PF04825">
    <property type="entry name" value="Rad21_Rec8_N"/>
    <property type="match status" value="1"/>
</dbReference>
<dbReference type="InterPro" id="IPR006910">
    <property type="entry name" value="Rad21_Rec8_N"/>
</dbReference>
<feature type="compositionally biased region" description="Basic and acidic residues" evidence="4">
    <location>
        <begin position="418"/>
        <end position="430"/>
    </location>
</feature>
<dbReference type="InterPro" id="IPR039781">
    <property type="entry name" value="Rad21/Rec8-like"/>
</dbReference>
<dbReference type="GO" id="GO:0006302">
    <property type="term" value="P:double-strand break repair"/>
    <property type="evidence" value="ECO:0007669"/>
    <property type="project" value="TreeGrafter"/>
</dbReference>
<evidence type="ECO:0000256" key="1">
    <source>
        <dbReference type="ARBA" id="ARBA00004123"/>
    </source>
</evidence>
<accession>A0AAN8BVN3</accession>
<evidence type="ECO:0000256" key="4">
    <source>
        <dbReference type="SAM" id="MobiDB-lite"/>
    </source>
</evidence>
<dbReference type="EMBL" id="JAULUE010002055">
    <property type="protein sequence ID" value="KAK5892285.1"/>
    <property type="molecule type" value="Genomic_DNA"/>
</dbReference>
<evidence type="ECO:0000256" key="3">
    <source>
        <dbReference type="ARBA" id="ARBA00023242"/>
    </source>
</evidence>
<feature type="domain" description="Rad21/Rec8-like protein C-terminal eukaryotic" evidence="5">
    <location>
        <begin position="538"/>
        <end position="590"/>
    </location>
</feature>
<evidence type="ECO:0000313" key="7">
    <source>
        <dbReference type="EMBL" id="KAK5892285.1"/>
    </source>
</evidence>
<sequence length="598" mass="67385">MFYYPTVLKRHSGCFSTIWLVATKGIKIPRRDFLKVNVIVTCDDIMSYVLQRVPPPQPGLPRPRFSLYLSSLLQYGVILVYHRQCALLLQELQSVLVKLLKQRSSQIIDMDESSRQALDFPDALNLMEDTEGALDPLFGVMFMREAMPSPNTLIQMGREYQREWSPELPAAAEQNSAITAFPETITLREREPIAIPPAEFEGMELVDQHPDTIDILMAQTGHFPEGEDFDILEQGMQPGDQEMDIERDVREEDLEGKTTRDFTASTIDSQHPTLSTEDVILPQEDPGLSGVKPTSPSHLHTPASVPILSSPPHAAEKRQRPSLQLKDVPTPGVRRKRQLIFFDPETQIPEQVQQEQIDDPHIETGPRLTLQPPSQRLPSATELFNNPCTPLPEELLLLWKQAATITPLSGSDLQVGERGPESTDSEKEREHAMVEAAEEVEAREGKDGGAALSPYSEFRRDVVDLEMNGFSDPDTMLERSDQRETSRIRDMSPMFSPEKEGPAVPRYLKDIPEVVDELLERAAAESPGLPFDIPENEEGHVVFASLLPPDANRRTVSKSFMRLLESLTAKRVRAEQDEPYGDILIFPGLNYEEQRQTL</sequence>
<name>A0AAN8BVN3_9TELE</name>
<dbReference type="GO" id="GO:0051177">
    <property type="term" value="P:meiotic sister chromatid cohesion"/>
    <property type="evidence" value="ECO:0007669"/>
    <property type="project" value="TreeGrafter"/>
</dbReference>
<keyword evidence="2" id="KW-0159">Chromosome partition</keyword>
<protein>
    <recommendedName>
        <fullName evidence="9">Meiotic recombination protein REC8 homolog</fullName>
    </recommendedName>
</protein>
<dbReference type="InterPro" id="IPR006909">
    <property type="entry name" value="Rad21/Rec8_C_eu"/>
</dbReference>
<feature type="compositionally biased region" description="Polar residues" evidence="4">
    <location>
        <begin position="261"/>
        <end position="276"/>
    </location>
</feature>
<dbReference type="GO" id="GO:0007059">
    <property type="term" value="P:chromosome segregation"/>
    <property type="evidence" value="ECO:0007669"/>
    <property type="project" value="UniProtKB-KW"/>
</dbReference>
<gene>
    <name evidence="7" type="ORF">CesoFtcFv8_012679</name>
</gene>
<evidence type="ECO:0000259" key="5">
    <source>
        <dbReference type="Pfam" id="PF04824"/>
    </source>
</evidence>
<evidence type="ECO:0008006" key="9">
    <source>
        <dbReference type="Google" id="ProtNLM"/>
    </source>
</evidence>
<feature type="region of interest" description="Disordered" evidence="4">
    <location>
        <begin position="410"/>
        <end position="430"/>
    </location>
</feature>
<evidence type="ECO:0000256" key="2">
    <source>
        <dbReference type="ARBA" id="ARBA00022829"/>
    </source>
</evidence>
<dbReference type="Proteomes" id="UP001335648">
    <property type="component" value="Unassembled WGS sequence"/>
</dbReference>
<feature type="region of interest" description="Disordered" evidence="4">
    <location>
        <begin position="254"/>
        <end position="321"/>
    </location>
</feature>
<keyword evidence="3" id="KW-0539">Nucleus</keyword>
<reference evidence="7 8" key="1">
    <citation type="journal article" date="2023" name="Mol. Biol. Evol.">
        <title>Genomics of Secondarily Temperate Adaptation in the Only Non-Antarctic Icefish.</title>
        <authorList>
            <person name="Rivera-Colon A.G."/>
            <person name="Rayamajhi N."/>
            <person name="Minhas B.F."/>
            <person name="Madrigal G."/>
            <person name="Bilyk K.T."/>
            <person name="Yoon V."/>
            <person name="Hune M."/>
            <person name="Gregory S."/>
            <person name="Cheng C.H.C."/>
            <person name="Catchen J.M."/>
        </authorList>
    </citation>
    <scope>NUCLEOTIDE SEQUENCE [LARGE SCALE GENOMIC DNA]</scope>
    <source>
        <strain evidence="7">JC2023a</strain>
    </source>
</reference>
<dbReference type="Pfam" id="PF04824">
    <property type="entry name" value="Rad21_Rec8"/>
    <property type="match status" value="1"/>
</dbReference>
<dbReference type="PANTHER" id="PTHR12585:SF27">
    <property type="entry name" value="MEIOTIC RECOMBINATION PROTEIN REC8 HOMOLOG"/>
    <property type="match status" value="1"/>
</dbReference>
<comment type="subcellular location">
    <subcellularLocation>
        <location evidence="1">Nucleus</location>
    </subcellularLocation>
</comment>
<feature type="domain" description="Rad21/Rec8-like protein N-terminal" evidence="6">
    <location>
        <begin position="1"/>
        <end position="114"/>
    </location>
</feature>
<comment type="caution">
    <text evidence="7">The sequence shown here is derived from an EMBL/GenBank/DDBJ whole genome shotgun (WGS) entry which is preliminary data.</text>
</comment>
<keyword evidence="8" id="KW-1185">Reference proteome</keyword>
<evidence type="ECO:0000259" key="6">
    <source>
        <dbReference type="Pfam" id="PF04825"/>
    </source>
</evidence>
<dbReference type="GO" id="GO:0003682">
    <property type="term" value="F:chromatin binding"/>
    <property type="evidence" value="ECO:0007669"/>
    <property type="project" value="TreeGrafter"/>
</dbReference>
<proteinExistence type="predicted"/>
<dbReference type="GO" id="GO:0005634">
    <property type="term" value="C:nucleus"/>
    <property type="evidence" value="ECO:0007669"/>
    <property type="project" value="UniProtKB-SubCell"/>
</dbReference>
<evidence type="ECO:0000313" key="8">
    <source>
        <dbReference type="Proteomes" id="UP001335648"/>
    </source>
</evidence>